<protein>
    <recommendedName>
        <fullName evidence="5">F-box domain-containing protein</fullName>
    </recommendedName>
</protein>
<organism evidence="2 4">
    <name type="scientific">Mycena maculata</name>
    <dbReference type="NCBI Taxonomy" id="230809"/>
    <lineage>
        <taxon>Eukaryota</taxon>
        <taxon>Fungi</taxon>
        <taxon>Dikarya</taxon>
        <taxon>Basidiomycota</taxon>
        <taxon>Agaricomycotina</taxon>
        <taxon>Agaricomycetes</taxon>
        <taxon>Agaricomycetidae</taxon>
        <taxon>Agaricales</taxon>
        <taxon>Marasmiineae</taxon>
        <taxon>Mycenaceae</taxon>
        <taxon>Mycena</taxon>
    </lineage>
</organism>
<accession>A0AAD7H6E9</accession>
<evidence type="ECO:0000313" key="4">
    <source>
        <dbReference type="Proteomes" id="UP001215280"/>
    </source>
</evidence>
<dbReference type="EMBL" id="JARJLG010000406">
    <property type="protein sequence ID" value="KAJ7713132.1"/>
    <property type="molecule type" value="Genomic_DNA"/>
</dbReference>
<keyword evidence="1" id="KW-0175">Coiled coil</keyword>
<dbReference type="AlphaFoldDB" id="A0AAD7H6E9"/>
<evidence type="ECO:0008006" key="5">
    <source>
        <dbReference type="Google" id="ProtNLM"/>
    </source>
</evidence>
<evidence type="ECO:0000313" key="2">
    <source>
        <dbReference type="EMBL" id="KAJ7713132.1"/>
    </source>
</evidence>
<reference evidence="2" key="1">
    <citation type="submission" date="2023-03" db="EMBL/GenBank/DDBJ databases">
        <title>Massive genome expansion in bonnet fungi (Mycena s.s.) driven by repeated elements and novel gene families across ecological guilds.</title>
        <authorList>
            <consortium name="Lawrence Berkeley National Laboratory"/>
            <person name="Harder C.B."/>
            <person name="Miyauchi S."/>
            <person name="Viragh M."/>
            <person name="Kuo A."/>
            <person name="Thoen E."/>
            <person name="Andreopoulos B."/>
            <person name="Lu D."/>
            <person name="Skrede I."/>
            <person name="Drula E."/>
            <person name="Henrissat B."/>
            <person name="Morin E."/>
            <person name="Kohler A."/>
            <person name="Barry K."/>
            <person name="LaButti K."/>
            <person name="Morin E."/>
            <person name="Salamov A."/>
            <person name="Lipzen A."/>
            <person name="Mereny Z."/>
            <person name="Hegedus B."/>
            <person name="Baldrian P."/>
            <person name="Stursova M."/>
            <person name="Weitz H."/>
            <person name="Taylor A."/>
            <person name="Grigoriev I.V."/>
            <person name="Nagy L.G."/>
            <person name="Martin F."/>
            <person name="Kauserud H."/>
        </authorList>
    </citation>
    <scope>NUCLEOTIDE SEQUENCE</scope>
    <source>
        <strain evidence="2">CBHHK188m</strain>
    </source>
</reference>
<gene>
    <name evidence="3" type="ORF">DFH07DRAFT_758942</name>
    <name evidence="2" type="ORF">DFH07DRAFT_763320</name>
</gene>
<keyword evidence="4" id="KW-1185">Reference proteome</keyword>
<proteinExistence type="predicted"/>
<evidence type="ECO:0000313" key="3">
    <source>
        <dbReference type="EMBL" id="KAJ7724600.1"/>
    </source>
</evidence>
<feature type="coiled-coil region" evidence="1">
    <location>
        <begin position="9"/>
        <end position="36"/>
    </location>
</feature>
<sequence>MASGLRSRFGAVEQRIAALESEMVLLRNEREDILGELRAVVYPVLTLPDEITSEIFLQYVNSSPQENFRPWRPLCPMRLASVCRSWRAVALSTCRLWTYLSIGDRYTYPS</sequence>
<comment type="caution">
    <text evidence="2">The sequence shown here is derived from an EMBL/GenBank/DDBJ whole genome shotgun (WGS) entry which is preliminary data.</text>
</comment>
<dbReference type="Proteomes" id="UP001215280">
    <property type="component" value="Unassembled WGS sequence"/>
</dbReference>
<dbReference type="EMBL" id="JARJLG010000236">
    <property type="protein sequence ID" value="KAJ7724600.1"/>
    <property type="molecule type" value="Genomic_DNA"/>
</dbReference>
<dbReference type="Gene3D" id="1.20.1280.50">
    <property type="match status" value="1"/>
</dbReference>
<name>A0AAD7H6E9_9AGAR</name>
<evidence type="ECO:0000256" key="1">
    <source>
        <dbReference type="SAM" id="Coils"/>
    </source>
</evidence>